<dbReference type="Proteomes" id="UP000027138">
    <property type="component" value="Unassembled WGS sequence"/>
</dbReference>
<name>A0A067KNL3_JATCU</name>
<sequence>MAGISWQLLTQIQDLLLGTGVLPGTVWGVLGSGNLEISARAVLFSTVWGDSRARECLLARSGACTSLEVWNTCSTGVLQLHGPSVYLQ</sequence>
<organism evidence="1 2">
    <name type="scientific">Jatropha curcas</name>
    <name type="common">Barbados nut</name>
    <dbReference type="NCBI Taxonomy" id="180498"/>
    <lineage>
        <taxon>Eukaryota</taxon>
        <taxon>Viridiplantae</taxon>
        <taxon>Streptophyta</taxon>
        <taxon>Embryophyta</taxon>
        <taxon>Tracheophyta</taxon>
        <taxon>Spermatophyta</taxon>
        <taxon>Magnoliopsida</taxon>
        <taxon>eudicotyledons</taxon>
        <taxon>Gunneridae</taxon>
        <taxon>Pentapetalae</taxon>
        <taxon>rosids</taxon>
        <taxon>fabids</taxon>
        <taxon>Malpighiales</taxon>
        <taxon>Euphorbiaceae</taxon>
        <taxon>Crotonoideae</taxon>
        <taxon>Jatropheae</taxon>
        <taxon>Jatropha</taxon>
    </lineage>
</organism>
<dbReference type="AlphaFoldDB" id="A0A067KNL3"/>
<proteinExistence type="predicted"/>
<reference evidence="1 2" key="1">
    <citation type="journal article" date="2014" name="PLoS ONE">
        <title>Global Analysis of Gene Expression Profiles in Physic Nut (Jatropha curcas L.) Seedlings Exposed to Salt Stress.</title>
        <authorList>
            <person name="Zhang L."/>
            <person name="Zhang C."/>
            <person name="Wu P."/>
            <person name="Chen Y."/>
            <person name="Li M."/>
            <person name="Jiang H."/>
            <person name="Wu G."/>
        </authorList>
    </citation>
    <scope>NUCLEOTIDE SEQUENCE [LARGE SCALE GENOMIC DNA]</scope>
    <source>
        <strain evidence="2">cv. GZQX0401</strain>
        <tissue evidence="1">Young leaves</tissue>
    </source>
</reference>
<evidence type="ECO:0000313" key="1">
    <source>
        <dbReference type="EMBL" id="KDP36598.1"/>
    </source>
</evidence>
<dbReference type="EMBL" id="KK914427">
    <property type="protein sequence ID" value="KDP36598.1"/>
    <property type="molecule type" value="Genomic_DNA"/>
</dbReference>
<protein>
    <submittedName>
        <fullName evidence="1">Uncharacterized protein</fullName>
    </submittedName>
</protein>
<evidence type="ECO:0000313" key="2">
    <source>
        <dbReference type="Proteomes" id="UP000027138"/>
    </source>
</evidence>
<accession>A0A067KNL3</accession>
<gene>
    <name evidence="1" type="ORF">JCGZ_08365</name>
</gene>
<keyword evidence="2" id="KW-1185">Reference proteome</keyword>